<reference evidence="7 8" key="1">
    <citation type="submission" date="2020-11" db="EMBL/GenBank/DDBJ databases">
        <title>Draft genome sequencing of a Lachnospiraceae strain isolated from anoxic soil subjected to BSD treatment.</title>
        <authorList>
            <person name="Uek A."/>
            <person name="Tonouchi A."/>
        </authorList>
    </citation>
    <scope>NUCLEOTIDE SEQUENCE [LARGE SCALE GENOMIC DNA]</scope>
    <source>
        <strain evidence="7 8">TB5</strain>
    </source>
</reference>
<feature type="transmembrane region" description="Helical" evidence="5">
    <location>
        <begin position="234"/>
        <end position="256"/>
    </location>
</feature>
<evidence type="ECO:0000256" key="3">
    <source>
        <dbReference type="ARBA" id="ARBA00022989"/>
    </source>
</evidence>
<evidence type="ECO:0000313" key="8">
    <source>
        <dbReference type="Proteomes" id="UP000595897"/>
    </source>
</evidence>
<keyword evidence="8" id="KW-1185">Reference proteome</keyword>
<feature type="transmembrane region" description="Helical" evidence="5">
    <location>
        <begin position="187"/>
        <end position="210"/>
    </location>
</feature>
<evidence type="ECO:0000256" key="2">
    <source>
        <dbReference type="ARBA" id="ARBA00022692"/>
    </source>
</evidence>
<name>A0A7R7EKU1_9FIRM</name>
<evidence type="ECO:0000256" key="4">
    <source>
        <dbReference type="ARBA" id="ARBA00023136"/>
    </source>
</evidence>
<dbReference type="RefSeq" id="WP_271715520.1">
    <property type="nucleotide sequence ID" value="NZ_AP024169.1"/>
</dbReference>
<organism evidence="7 8">
    <name type="scientific">Anaeromicropila herbilytica</name>
    <dbReference type="NCBI Taxonomy" id="2785025"/>
    <lineage>
        <taxon>Bacteria</taxon>
        <taxon>Bacillati</taxon>
        <taxon>Bacillota</taxon>
        <taxon>Clostridia</taxon>
        <taxon>Lachnospirales</taxon>
        <taxon>Lachnospiraceae</taxon>
        <taxon>Anaeromicropila</taxon>
    </lineage>
</organism>
<dbReference type="InterPro" id="IPR013525">
    <property type="entry name" value="ABC2_TM"/>
</dbReference>
<keyword evidence="4 5" id="KW-0472">Membrane</keyword>
<dbReference type="AlphaFoldDB" id="A0A7R7EKU1"/>
<dbReference type="GO" id="GO:0140359">
    <property type="term" value="F:ABC-type transporter activity"/>
    <property type="evidence" value="ECO:0007669"/>
    <property type="project" value="InterPro"/>
</dbReference>
<dbReference type="Proteomes" id="UP000595897">
    <property type="component" value="Chromosome"/>
</dbReference>
<dbReference type="GO" id="GO:0016020">
    <property type="term" value="C:membrane"/>
    <property type="evidence" value="ECO:0007669"/>
    <property type="project" value="UniProtKB-SubCell"/>
</dbReference>
<dbReference type="KEGG" id="ahb:bsdtb5_15820"/>
<feature type="transmembrane region" description="Helical" evidence="5">
    <location>
        <begin position="18"/>
        <end position="36"/>
    </location>
</feature>
<evidence type="ECO:0000259" key="6">
    <source>
        <dbReference type="Pfam" id="PF12698"/>
    </source>
</evidence>
<feature type="transmembrane region" description="Helical" evidence="5">
    <location>
        <begin position="357"/>
        <end position="378"/>
    </location>
</feature>
<protein>
    <submittedName>
        <fullName evidence="7">ABC transporter</fullName>
    </submittedName>
</protein>
<feature type="domain" description="ABC-2 type transporter transmembrane" evidence="6">
    <location>
        <begin position="18"/>
        <end position="376"/>
    </location>
</feature>
<comment type="subcellular location">
    <subcellularLocation>
        <location evidence="1">Membrane</location>
        <topology evidence="1">Multi-pass membrane protein</topology>
    </subcellularLocation>
</comment>
<dbReference type="Gene3D" id="3.40.1710.10">
    <property type="entry name" value="abc type-2 transporter like domain"/>
    <property type="match status" value="1"/>
</dbReference>
<dbReference type="InterPro" id="IPR052902">
    <property type="entry name" value="ABC-2_transporter"/>
</dbReference>
<sequence>MQVFKLYFKLLRKNSTSILVYIAIFLGILVLNVTNYKQKENNMFSETKVDVALINQDNNTEFVKGFKSYLKKSCNFVDIGKSKEDLQDALFFRKIEYIITIPKGFTNNFLSGKEVNIVKQSVPDSTKAAFIDIKINNFITAAKSYKSGFNTMSEKEIVSNVMKDLSSDVKVNMLTKNSESNQWKETFFSFFAYGIMSTLVMGVSLVMLSLRELDIKRRNLVAPISNSSFQMQNILGNLIFTIGSATILIVVGLSIINNLTFDKNTLLYILNAFIFSVCALSIAYLISLVAKTQSAINGAANVIGLGLSFVSGVFVDIDLLGNTAKSIGRFTPTYWYVMATKAISKLTDFSFDNLSVIFKYMLIQIGFGVALFTISLVVSKKTNTREC</sequence>
<dbReference type="EMBL" id="AP024169">
    <property type="protein sequence ID" value="BCN30287.1"/>
    <property type="molecule type" value="Genomic_DNA"/>
</dbReference>
<feature type="transmembrane region" description="Helical" evidence="5">
    <location>
        <begin position="268"/>
        <end position="286"/>
    </location>
</feature>
<keyword evidence="3 5" id="KW-1133">Transmembrane helix</keyword>
<accession>A0A7R7EKU1</accession>
<evidence type="ECO:0000313" key="7">
    <source>
        <dbReference type="EMBL" id="BCN30287.1"/>
    </source>
</evidence>
<dbReference type="PANTHER" id="PTHR43027">
    <property type="entry name" value="DOXORUBICIN RESISTANCE ABC TRANSPORTER PERMEASE PROTEIN DRRC-RELATED"/>
    <property type="match status" value="1"/>
</dbReference>
<dbReference type="PANTHER" id="PTHR43027:SF1">
    <property type="entry name" value="DOXORUBICIN RESISTANCE ABC TRANSPORTER PERMEASE PROTEIN DRRC-RELATED"/>
    <property type="match status" value="1"/>
</dbReference>
<evidence type="ECO:0000256" key="1">
    <source>
        <dbReference type="ARBA" id="ARBA00004141"/>
    </source>
</evidence>
<keyword evidence="2 5" id="KW-0812">Transmembrane</keyword>
<feature type="transmembrane region" description="Helical" evidence="5">
    <location>
        <begin position="298"/>
        <end position="315"/>
    </location>
</feature>
<evidence type="ECO:0000256" key="5">
    <source>
        <dbReference type="SAM" id="Phobius"/>
    </source>
</evidence>
<gene>
    <name evidence="7" type="ORF">bsdtb5_15820</name>
</gene>
<dbReference type="Pfam" id="PF12698">
    <property type="entry name" value="ABC2_membrane_3"/>
    <property type="match status" value="1"/>
</dbReference>
<proteinExistence type="predicted"/>